<dbReference type="GO" id="GO:0043041">
    <property type="term" value="P:amino acid activation for nonribosomal peptide biosynthetic process"/>
    <property type="evidence" value="ECO:0007669"/>
    <property type="project" value="TreeGrafter"/>
</dbReference>
<dbReference type="Gene3D" id="3.30.300.30">
    <property type="match status" value="2"/>
</dbReference>
<dbReference type="FunFam" id="3.30.559.10:FF:000012">
    <property type="entry name" value="Non-ribosomal peptide synthetase"/>
    <property type="match status" value="2"/>
</dbReference>
<evidence type="ECO:0000256" key="2">
    <source>
        <dbReference type="ARBA" id="ARBA00022450"/>
    </source>
</evidence>
<dbReference type="InterPro" id="IPR000873">
    <property type="entry name" value="AMP-dep_synth/lig_dom"/>
</dbReference>
<dbReference type="GO" id="GO:0008610">
    <property type="term" value="P:lipid biosynthetic process"/>
    <property type="evidence" value="ECO:0007669"/>
    <property type="project" value="UniProtKB-ARBA"/>
</dbReference>
<keyword evidence="6" id="KW-1185">Reference proteome</keyword>
<dbReference type="GO" id="GO:0005829">
    <property type="term" value="C:cytosol"/>
    <property type="evidence" value="ECO:0007669"/>
    <property type="project" value="TreeGrafter"/>
</dbReference>
<dbReference type="InterPro" id="IPR025110">
    <property type="entry name" value="AMP-bd_C"/>
</dbReference>
<accession>A0A8J3YHU4</accession>
<comment type="cofactor">
    <cofactor evidence="1">
        <name>pantetheine 4'-phosphate</name>
        <dbReference type="ChEBI" id="CHEBI:47942"/>
    </cofactor>
</comment>
<dbReference type="RefSeq" id="WP_203897814.1">
    <property type="nucleotide sequence ID" value="NZ_BOPF01000003.1"/>
</dbReference>
<comment type="caution">
    <text evidence="5">The sequence shown here is derived from an EMBL/GenBank/DDBJ whole genome shotgun (WGS) entry which is preliminary data.</text>
</comment>
<feature type="domain" description="Carrier" evidence="4">
    <location>
        <begin position="2085"/>
        <end position="2159"/>
    </location>
</feature>
<dbReference type="PROSITE" id="PS00012">
    <property type="entry name" value="PHOSPHOPANTETHEINE"/>
    <property type="match status" value="2"/>
</dbReference>
<protein>
    <recommendedName>
        <fullName evidence="4">Carrier domain-containing protein</fullName>
    </recommendedName>
</protein>
<name>A0A8J3YHU4_9ACTN</name>
<dbReference type="PROSITE" id="PS00455">
    <property type="entry name" value="AMP_BINDING"/>
    <property type="match status" value="2"/>
</dbReference>
<dbReference type="GO" id="GO:0072330">
    <property type="term" value="P:monocarboxylic acid biosynthetic process"/>
    <property type="evidence" value="ECO:0007669"/>
    <property type="project" value="UniProtKB-ARBA"/>
</dbReference>
<evidence type="ECO:0000313" key="5">
    <source>
        <dbReference type="EMBL" id="GIJ44250.1"/>
    </source>
</evidence>
<dbReference type="FunFam" id="3.40.50.980:FF:000001">
    <property type="entry name" value="Non-ribosomal peptide synthetase"/>
    <property type="match status" value="1"/>
</dbReference>
<dbReference type="FunFam" id="3.30.300.30:FF:000010">
    <property type="entry name" value="Enterobactin synthetase component F"/>
    <property type="match status" value="1"/>
</dbReference>
<sequence>MTSDVDTEMLRDALIDRLLAAEGFGTDEPVAGPADGTDRLPLSSGQQQLWFLDRLEPESSTYNTLTALRLRGQLDVAAMTASFRTIVERHDVFRATFPEVGGVPVQHLGAVPERVATVVDLSGEPEPEAAAARLVDRTAARPFDLASGPLYRFTVARLSEHDHVVIIAVHHIIYDAASRSNLLRELKAHYEANLRRQSAVVPRLPMQYQDYARGQQDRRWDGQLAYWREKLADAPPVLALPADRPRPATRTGRGGVVRFDLGARMTDAIRRLSVSAAVTTYVTLLTSFLVLLSRYSRQRDLVVGSVAYNRPDERLEDLIGFFANAVPLRADLSGDPDFRALLHRVRQMVLEAVANHEVPFEAVVKAVAPERDPSFSPIFQVMFTALNDDDFLDDPEFTGLATELMQVERTTSMFDLCLDVRSSAGVLHGELEYNADLFDRATAERMVAHWRQLLTELLSEPDRPVSGAEILTAPEQQQILVEWNRTGAEVPEPHLLHELFHAQALRSPDAVAVVHGAQRPTYRELEERANRLAHVLRGRGVTTETRVGICLERSPEAVTALLAVLKAGGCFIGLDTTYPPERLGYMLRDARVDVLLTDSLIGADIASDGIVKLFVDTVESELRQQPATPPPTELTPANLVCMIYTSGSTGLPKCAMLSHENFANYFQHFERGFAFSTTVRAHLQMASLAFDLFIADVMRALFTGATLVIGHRDELLSPPHLYALMRREGVNSAEFIPALLKALLDHVEEVDGSLDFMDILAVGGDGWYIEDYLRARRLAKPSTRLIDTYGLTEAAIDNAQYCGADPAQARGGLVPIGRPIANTELYILDPHMRPLPVGVPGELYIGGVGVGRGYFARPGLTASRFVPDPFSGRPGARLYRTGDLTKFRADGVIEIVGRTDHQVKIRGFRIELGEIEAALRSHPEVDHAAVVVQETETGDRRLVGYFTTAATPGEGTGEPDGSRVLAAALREHLAGRLPAHMVPNHLLAIDAIPLNSNGKLDRGSLPDPAGIVAEGPVQRPRDPVEGIVAAIWSEVLKLADVSADANFFTLGGHSLLATQVVSRVRDALRVELPVRYIFEYPTVEGLAGRIDELRAGADGGNVPVPVVPLARDGVEHFDVSFGQQRLWLLQRLDPEDPTYNVPVGFRLHGELDVAALAAAFAGVVRRHEVLRTRLVEIDGLPRQVIGPPRRWDLPVVDLSGSEPAERAARLETLSTTDERTVTDLATGPLLRTTLVRLDKNDHVLLLTFHHAVTDGWSDGILMEDLAAGYAAAVAGREVDLPPLPVQYADFAVWQRGALREDVRRRNLAYWTRRLADPPELLSGVFDRPRPMRSTRRGGRVSFEITPSCHRRLNALAGACGATLYMVLLAAFKTVLSRWTRQTDIVVGALQGHRPTAELEKLIGFFVNTVVLRTDLSGGPSFRAVVDQVRERTLEAYAHQELPFEQVVEALRLDRSTAHQQIFQVMFDLRGVDETFDLAGLRVERYVRGGTIAHFDLVLDVTDGPRGLAGTISYDTDLFTETTVARLAERFVRALDDVASAPDRPIGDIDLYGLDARAVLASSAGETVDAQGQNVQRLVAAQVRARPDAPAVEAADGVLTYAELDERSVRLATTLGRLGIGVEDRVAVCVGPSTDRIVAVLAVLRAGGTLILLDPRQPETERTYQLVHGGTALLVTDGSTRDAFANYPGRRLFLDDRDPSAEAALHPDVAPHPHNAACLTYTSGSTGRPKGIVLTHEGLAAHVLGMSTRLPLHPTDRVLQCHSLGFDAVLEEMLCPLIAGATVVVTDAPLERGYQDFMRLIRRTRTTVVDLPTAFWEGWVTAGSVAEMTDSTLRRVVIGGEAVRRSAVAAWKLQVREAVELVNAYGPAEATVTVTAYTAGPEWRTETAVSVPIGTPVPNARAYLLDSGLHPVPEGVVAELYVSRPGLARGYHAMPARTAAAFVPDPFSEEPGSRLYRTGDLCRRRPDGGLEFVGRADRQVKVRGHRVDLGALTDSVRAHPRIEAATVVLRGGNDGDRRLAAYVVSSDPALDGPTLRRWLGDRIAAHLVPTSVVFIDELPLTAAGKVNDAALPDDRAAAPRTGEVIAPRTEAERLVAEVWTGLLTGEVSVEANFFDLGGHSLLATQATTRIETRTGIRVPVRLLMENPTIETYARALTALLERPVPGRSAVDVVPAARERSGGAPLSCAQERLWVLEQFAPGSALYNMPHAFRYRGELNVTAFEKALRDLVERHEILRTVFVLRDGQPHQVVREQMALSVGIEDVRTLDAAGQDTRIRALLDAEAVRGFDLTRGPLAVANALRLGERNFVLTLNFHHIVFDGFSGSVMWRELAALYAGHAEGRTVSLPPLPIQCVDHAVWQREWLRSEECAAQLDHWVRTLEGAPARFRLTGGQMPESADSAGDGVIFAVPDDIVRGLHTLAQSEGATLFMVLLAAFVATLAAQSDRDDIVVGTPIANRRPPETESLIGFFANTLALRMRDTARMTGRDLVRAAREVVLDALSNQDLPFEHLVAALGPDRSSAFHPVFQVMLTLDTDDEGPTRWPGARLETMRVFSRTAKFDHLLAMRFVGGMLRGRWGYRTAVVPRHRAEALVADLNRVLAALVQAPDTAPGAP</sequence>
<dbReference type="SUPFAM" id="SSF56801">
    <property type="entry name" value="Acetyl-CoA synthetase-like"/>
    <property type="match status" value="2"/>
</dbReference>
<dbReference type="Gene3D" id="3.40.50.980">
    <property type="match status" value="4"/>
</dbReference>
<dbReference type="Pfam" id="PF00550">
    <property type="entry name" value="PP-binding"/>
    <property type="match status" value="2"/>
</dbReference>
<dbReference type="CDD" id="cd19531">
    <property type="entry name" value="LCL_NRPS-like"/>
    <property type="match status" value="3"/>
</dbReference>
<dbReference type="Gene3D" id="3.30.559.10">
    <property type="entry name" value="Chloramphenicol acetyltransferase-like domain"/>
    <property type="match status" value="3"/>
</dbReference>
<evidence type="ECO:0000256" key="1">
    <source>
        <dbReference type="ARBA" id="ARBA00001957"/>
    </source>
</evidence>
<dbReference type="SMART" id="SM00823">
    <property type="entry name" value="PKS_PP"/>
    <property type="match status" value="2"/>
</dbReference>
<proteinExistence type="predicted"/>
<dbReference type="PANTHER" id="PTHR45527:SF1">
    <property type="entry name" value="FATTY ACID SYNTHASE"/>
    <property type="match status" value="1"/>
</dbReference>
<dbReference type="Pfam" id="PF00501">
    <property type="entry name" value="AMP-binding"/>
    <property type="match status" value="2"/>
</dbReference>
<evidence type="ECO:0000259" key="4">
    <source>
        <dbReference type="PROSITE" id="PS50075"/>
    </source>
</evidence>
<dbReference type="GO" id="GO:0044550">
    <property type="term" value="P:secondary metabolite biosynthetic process"/>
    <property type="evidence" value="ECO:0007669"/>
    <property type="project" value="TreeGrafter"/>
</dbReference>
<dbReference type="InterPro" id="IPR006162">
    <property type="entry name" value="Ppantetheine_attach_site"/>
</dbReference>
<dbReference type="SUPFAM" id="SSF47336">
    <property type="entry name" value="ACP-like"/>
    <property type="match status" value="2"/>
</dbReference>
<dbReference type="CDD" id="cd05930">
    <property type="entry name" value="A_NRPS"/>
    <property type="match status" value="2"/>
</dbReference>
<dbReference type="FunFam" id="2.30.38.10:FF:000001">
    <property type="entry name" value="Non-ribosomal peptide synthetase PvdI"/>
    <property type="match status" value="1"/>
</dbReference>
<keyword evidence="2" id="KW-0596">Phosphopantetheine</keyword>
<dbReference type="EMBL" id="BOPF01000003">
    <property type="protein sequence ID" value="GIJ44250.1"/>
    <property type="molecule type" value="Genomic_DNA"/>
</dbReference>
<feature type="domain" description="Carrier" evidence="4">
    <location>
        <begin position="1019"/>
        <end position="1094"/>
    </location>
</feature>
<dbReference type="SUPFAM" id="SSF52777">
    <property type="entry name" value="CoA-dependent acyltransferases"/>
    <property type="match status" value="6"/>
</dbReference>
<dbReference type="InterPro" id="IPR020845">
    <property type="entry name" value="AMP-binding_CS"/>
</dbReference>
<dbReference type="PROSITE" id="PS50075">
    <property type="entry name" value="CARRIER"/>
    <property type="match status" value="2"/>
</dbReference>
<evidence type="ECO:0000256" key="3">
    <source>
        <dbReference type="ARBA" id="ARBA00022553"/>
    </source>
</evidence>
<dbReference type="InterPro" id="IPR020806">
    <property type="entry name" value="PKS_PP-bd"/>
</dbReference>
<dbReference type="InterPro" id="IPR009081">
    <property type="entry name" value="PP-bd_ACP"/>
</dbReference>
<keyword evidence="3" id="KW-0597">Phosphoprotein</keyword>
<dbReference type="Pfam" id="PF00668">
    <property type="entry name" value="Condensation"/>
    <property type="match status" value="3"/>
</dbReference>
<dbReference type="InterPro" id="IPR001242">
    <property type="entry name" value="Condensation_dom"/>
</dbReference>
<dbReference type="GO" id="GO:0031177">
    <property type="term" value="F:phosphopantetheine binding"/>
    <property type="evidence" value="ECO:0007669"/>
    <property type="project" value="InterPro"/>
</dbReference>
<organism evidence="5 6">
    <name type="scientific">Virgisporangium aliadipatigenens</name>
    <dbReference type="NCBI Taxonomy" id="741659"/>
    <lineage>
        <taxon>Bacteria</taxon>
        <taxon>Bacillati</taxon>
        <taxon>Actinomycetota</taxon>
        <taxon>Actinomycetes</taxon>
        <taxon>Micromonosporales</taxon>
        <taxon>Micromonosporaceae</taxon>
        <taxon>Virgisporangium</taxon>
    </lineage>
</organism>
<dbReference type="InterPro" id="IPR045851">
    <property type="entry name" value="AMP-bd_C_sf"/>
</dbReference>
<dbReference type="FunFam" id="1.10.1200.10:FF:000016">
    <property type="entry name" value="Non-ribosomal peptide synthase"/>
    <property type="match status" value="1"/>
</dbReference>
<dbReference type="GO" id="GO:0003824">
    <property type="term" value="F:catalytic activity"/>
    <property type="evidence" value="ECO:0007669"/>
    <property type="project" value="InterPro"/>
</dbReference>
<dbReference type="Proteomes" id="UP000619260">
    <property type="component" value="Unassembled WGS sequence"/>
</dbReference>
<dbReference type="InterPro" id="IPR036736">
    <property type="entry name" value="ACP-like_sf"/>
</dbReference>
<dbReference type="Gene3D" id="1.10.1200.10">
    <property type="entry name" value="ACP-like"/>
    <property type="match status" value="2"/>
</dbReference>
<reference evidence="5" key="1">
    <citation type="submission" date="2021-01" db="EMBL/GenBank/DDBJ databases">
        <title>Whole genome shotgun sequence of Virgisporangium aliadipatigenens NBRC 105644.</title>
        <authorList>
            <person name="Komaki H."/>
            <person name="Tamura T."/>
        </authorList>
    </citation>
    <scope>NUCLEOTIDE SEQUENCE</scope>
    <source>
        <strain evidence="5">NBRC 105644</strain>
    </source>
</reference>
<dbReference type="Gene3D" id="3.30.559.30">
    <property type="entry name" value="Nonribosomal peptide synthetase, condensation domain"/>
    <property type="match status" value="3"/>
</dbReference>
<dbReference type="Pfam" id="PF13193">
    <property type="entry name" value="AMP-binding_C"/>
    <property type="match status" value="2"/>
</dbReference>
<dbReference type="InterPro" id="IPR010071">
    <property type="entry name" value="AA_adenyl_dom"/>
</dbReference>
<dbReference type="Gene3D" id="2.30.38.10">
    <property type="entry name" value="Luciferase, Domain 3"/>
    <property type="match status" value="2"/>
</dbReference>
<evidence type="ECO:0000313" key="6">
    <source>
        <dbReference type="Proteomes" id="UP000619260"/>
    </source>
</evidence>
<dbReference type="NCBIfam" id="TIGR01733">
    <property type="entry name" value="AA-adenyl-dom"/>
    <property type="match status" value="2"/>
</dbReference>
<dbReference type="PANTHER" id="PTHR45527">
    <property type="entry name" value="NONRIBOSOMAL PEPTIDE SYNTHETASE"/>
    <property type="match status" value="1"/>
</dbReference>
<dbReference type="InterPro" id="IPR023213">
    <property type="entry name" value="CAT-like_dom_sf"/>
</dbReference>
<gene>
    <name evidence="5" type="ORF">Val02_11360</name>
</gene>